<organism evidence="2 3">
    <name type="scientific">Trichoderma simmonsii</name>
    <dbReference type="NCBI Taxonomy" id="1491479"/>
    <lineage>
        <taxon>Eukaryota</taxon>
        <taxon>Fungi</taxon>
        <taxon>Dikarya</taxon>
        <taxon>Ascomycota</taxon>
        <taxon>Pezizomycotina</taxon>
        <taxon>Sordariomycetes</taxon>
        <taxon>Hypocreomycetidae</taxon>
        <taxon>Hypocreales</taxon>
        <taxon>Hypocreaceae</taxon>
        <taxon>Trichoderma</taxon>
    </lineage>
</organism>
<evidence type="ECO:0000313" key="3">
    <source>
        <dbReference type="Proteomes" id="UP000826661"/>
    </source>
</evidence>
<keyword evidence="1" id="KW-1133">Transmembrane helix</keyword>
<name>A0A8G0LIP9_9HYPO</name>
<keyword evidence="3" id="KW-1185">Reference proteome</keyword>
<dbReference type="EMBL" id="CP075868">
    <property type="protein sequence ID" value="QYT03059.1"/>
    <property type="molecule type" value="Genomic_DNA"/>
</dbReference>
<dbReference type="Proteomes" id="UP000826661">
    <property type="component" value="Chromosome V"/>
</dbReference>
<keyword evidence="1" id="KW-0812">Transmembrane</keyword>
<keyword evidence="1" id="KW-0472">Membrane</keyword>
<reference evidence="2 3" key="1">
    <citation type="journal article" date="2021" name="BMC Genomics">
        <title>Telomere-to-telomere genome assembly of asparaginase-producing Trichoderma simmonsii.</title>
        <authorList>
            <person name="Chung D."/>
            <person name="Kwon Y.M."/>
            <person name="Yang Y."/>
        </authorList>
    </citation>
    <scope>NUCLEOTIDE SEQUENCE [LARGE SCALE GENOMIC DNA]</scope>
    <source>
        <strain evidence="2 3">GH-Sj1</strain>
    </source>
</reference>
<proteinExistence type="predicted"/>
<accession>A0A8G0LIP9</accession>
<dbReference type="AlphaFoldDB" id="A0A8G0LIP9"/>
<evidence type="ECO:0000256" key="1">
    <source>
        <dbReference type="SAM" id="Phobius"/>
    </source>
</evidence>
<gene>
    <name evidence="2" type="ORF">H0G86_010032</name>
</gene>
<sequence>MLYLSNPSSSWLFYLVLSLAPPFISLPRLLSVSYDSEATGILCIPLHFNVQATAHTTMSRSLVGLPSCTIPSAADSCFFLLASHLSRRTQSCVSVPWVSICLFFSQP</sequence>
<evidence type="ECO:0000313" key="2">
    <source>
        <dbReference type="EMBL" id="QYT03059.1"/>
    </source>
</evidence>
<protein>
    <submittedName>
        <fullName evidence="2">Uncharacterized protein</fullName>
    </submittedName>
</protein>
<feature type="transmembrane region" description="Helical" evidence="1">
    <location>
        <begin position="12"/>
        <end position="30"/>
    </location>
</feature>